<feature type="compositionally biased region" description="Basic residues" evidence="1">
    <location>
        <begin position="4566"/>
        <end position="4578"/>
    </location>
</feature>
<feature type="compositionally biased region" description="Basic residues" evidence="1">
    <location>
        <begin position="2850"/>
        <end position="2861"/>
    </location>
</feature>
<feature type="region of interest" description="Disordered" evidence="1">
    <location>
        <begin position="513"/>
        <end position="564"/>
    </location>
</feature>
<feature type="compositionally biased region" description="Basic and acidic residues" evidence="1">
    <location>
        <begin position="2483"/>
        <end position="2495"/>
    </location>
</feature>
<protein>
    <recommendedName>
        <fullName evidence="4">Involucrin repeat protein</fullName>
    </recommendedName>
</protein>
<feature type="compositionally biased region" description="Basic and acidic residues" evidence="1">
    <location>
        <begin position="4950"/>
        <end position="4971"/>
    </location>
</feature>
<feature type="compositionally biased region" description="Low complexity" evidence="1">
    <location>
        <begin position="4003"/>
        <end position="4029"/>
    </location>
</feature>
<feature type="compositionally biased region" description="Basic and acidic residues" evidence="1">
    <location>
        <begin position="3331"/>
        <end position="3369"/>
    </location>
</feature>
<feature type="compositionally biased region" description="Basic and acidic residues" evidence="1">
    <location>
        <begin position="4360"/>
        <end position="4378"/>
    </location>
</feature>
<feature type="compositionally biased region" description="Polar residues" evidence="1">
    <location>
        <begin position="4977"/>
        <end position="4990"/>
    </location>
</feature>
<feature type="compositionally biased region" description="Low complexity" evidence="1">
    <location>
        <begin position="3754"/>
        <end position="3769"/>
    </location>
</feature>
<feature type="compositionally biased region" description="Basic and acidic residues" evidence="1">
    <location>
        <begin position="1790"/>
        <end position="1802"/>
    </location>
</feature>
<feature type="region of interest" description="Disordered" evidence="1">
    <location>
        <begin position="1965"/>
        <end position="1990"/>
    </location>
</feature>
<feature type="compositionally biased region" description="Basic and acidic residues" evidence="1">
    <location>
        <begin position="2876"/>
        <end position="2893"/>
    </location>
</feature>
<feature type="compositionally biased region" description="Polar residues" evidence="1">
    <location>
        <begin position="5594"/>
        <end position="5606"/>
    </location>
</feature>
<feature type="compositionally biased region" description="Polar residues" evidence="1">
    <location>
        <begin position="4332"/>
        <end position="4350"/>
    </location>
</feature>
<feature type="region of interest" description="Disordered" evidence="1">
    <location>
        <begin position="1182"/>
        <end position="1265"/>
    </location>
</feature>
<dbReference type="InterPro" id="IPR053268">
    <property type="entry name" value="Woronin_anchor"/>
</dbReference>
<feature type="compositionally biased region" description="Polar residues" evidence="1">
    <location>
        <begin position="1413"/>
        <end position="1423"/>
    </location>
</feature>
<feature type="region of interest" description="Disordered" evidence="1">
    <location>
        <begin position="1447"/>
        <end position="1952"/>
    </location>
</feature>
<feature type="compositionally biased region" description="Basic and acidic residues" evidence="1">
    <location>
        <begin position="131"/>
        <end position="149"/>
    </location>
</feature>
<feature type="compositionally biased region" description="Polar residues" evidence="1">
    <location>
        <begin position="4675"/>
        <end position="4686"/>
    </location>
</feature>
<feature type="region of interest" description="Disordered" evidence="1">
    <location>
        <begin position="1306"/>
        <end position="1426"/>
    </location>
</feature>
<dbReference type="Proteomes" id="UP000184063">
    <property type="component" value="Unassembled WGS sequence"/>
</dbReference>
<reference evidence="3" key="1">
    <citation type="journal article" date="2017" name="Genome Biol.">
        <title>Comparative genomics reveals high biological diversity and specific adaptations in the industrially and medically important fungal genus Aspergillus.</title>
        <authorList>
            <person name="de Vries R.P."/>
            <person name="Riley R."/>
            <person name="Wiebenga A."/>
            <person name="Aguilar-Osorio G."/>
            <person name="Amillis S."/>
            <person name="Uchima C.A."/>
            <person name="Anderluh G."/>
            <person name="Asadollahi M."/>
            <person name="Askin M."/>
            <person name="Barry K."/>
            <person name="Battaglia E."/>
            <person name="Bayram O."/>
            <person name="Benocci T."/>
            <person name="Braus-Stromeyer S.A."/>
            <person name="Caldana C."/>
            <person name="Canovas D."/>
            <person name="Cerqueira G.C."/>
            <person name="Chen F."/>
            <person name="Chen W."/>
            <person name="Choi C."/>
            <person name="Clum A."/>
            <person name="Dos Santos R.A."/>
            <person name="Damasio A.R."/>
            <person name="Diallinas G."/>
            <person name="Emri T."/>
            <person name="Fekete E."/>
            <person name="Flipphi M."/>
            <person name="Freyberg S."/>
            <person name="Gallo A."/>
            <person name="Gournas C."/>
            <person name="Habgood R."/>
            <person name="Hainaut M."/>
            <person name="Harispe M.L."/>
            <person name="Henrissat B."/>
            <person name="Hilden K.S."/>
            <person name="Hope R."/>
            <person name="Hossain A."/>
            <person name="Karabika E."/>
            <person name="Karaffa L."/>
            <person name="Karanyi Z."/>
            <person name="Krasevec N."/>
            <person name="Kuo A."/>
            <person name="Kusch H."/>
            <person name="LaButti K."/>
            <person name="Lagendijk E.L."/>
            <person name="Lapidus A."/>
            <person name="Levasseur A."/>
            <person name="Lindquist E."/>
            <person name="Lipzen A."/>
            <person name="Logrieco A.F."/>
            <person name="MacCabe A."/>
            <person name="Maekelae M.R."/>
            <person name="Malavazi I."/>
            <person name="Melin P."/>
            <person name="Meyer V."/>
            <person name="Mielnichuk N."/>
            <person name="Miskei M."/>
            <person name="Molnar A.P."/>
            <person name="Mule G."/>
            <person name="Ngan C.Y."/>
            <person name="Orejas M."/>
            <person name="Orosz E."/>
            <person name="Ouedraogo J.P."/>
            <person name="Overkamp K.M."/>
            <person name="Park H.-S."/>
            <person name="Perrone G."/>
            <person name="Piumi F."/>
            <person name="Punt P.J."/>
            <person name="Ram A.F."/>
            <person name="Ramon A."/>
            <person name="Rauscher S."/>
            <person name="Record E."/>
            <person name="Riano-Pachon D.M."/>
            <person name="Robert V."/>
            <person name="Roehrig J."/>
            <person name="Ruller R."/>
            <person name="Salamov A."/>
            <person name="Salih N.S."/>
            <person name="Samson R.A."/>
            <person name="Sandor E."/>
            <person name="Sanguinetti M."/>
            <person name="Schuetze T."/>
            <person name="Sepcic K."/>
            <person name="Shelest E."/>
            <person name="Sherlock G."/>
            <person name="Sophianopoulou V."/>
            <person name="Squina F.M."/>
            <person name="Sun H."/>
            <person name="Susca A."/>
            <person name="Todd R.B."/>
            <person name="Tsang A."/>
            <person name="Unkles S.E."/>
            <person name="van de Wiele N."/>
            <person name="van Rossen-Uffink D."/>
            <person name="Oliveira J.V."/>
            <person name="Vesth T.C."/>
            <person name="Visser J."/>
            <person name="Yu J.-H."/>
            <person name="Zhou M."/>
            <person name="Andersen M.R."/>
            <person name="Archer D.B."/>
            <person name="Baker S.E."/>
            <person name="Benoit I."/>
            <person name="Brakhage A.A."/>
            <person name="Braus G.H."/>
            <person name="Fischer R."/>
            <person name="Frisvad J.C."/>
            <person name="Goldman G.H."/>
            <person name="Houbraken J."/>
            <person name="Oakley B."/>
            <person name="Pocsi I."/>
            <person name="Scazzocchio C."/>
            <person name="Seiboth B."/>
            <person name="vanKuyk P.A."/>
            <person name="Wortman J."/>
            <person name="Dyer P.S."/>
            <person name="Grigoriev I.V."/>
        </authorList>
    </citation>
    <scope>NUCLEOTIDE SEQUENCE [LARGE SCALE GENOMIC DNA]</scope>
    <source>
        <strain evidence="3">CBS 106.47</strain>
    </source>
</reference>
<feature type="compositionally biased region" description="Basic and acidic residues" evidence="1">
    <location>
        <begin position="3074"/>
        <end position="3092"/>
    </location>
</feature>
<feature type="compositionally biased region" description="Basic residues" evidence="1">
    <location>
        <begin position="3596"/>
        <end position="3608"/>
    </location>
</feature>
<proteinExistence type="predicted"/>
<feature type="compositionally biased region" description="Basic and acidic residues" evidence="1">
    <location>
        <begin position="3106"/>
        <end position="3119"/>
    </location>
</feature>
<feature type="compositionally biased region" description="Basic residues" evidence="1">
    <location>
        <begin position="3171"/>
        <end position="3183"/>
    </location>
</feature>
<feature type="region of interest" description="Disordered" evidence="1">
    <location>
        <begin position="2022"/>
        <end position="2222"/>
    </location>
</feature>
<feature type="compositionally biased region" description="Low complexity" evidence="1">
    <location>
        <begin position="3444"/>
        <end position="3459"/>
    </location>
</feature>
<feature type="compositionally biased region" description="Basic and acidic residues" evidence="1">
    <location>
        <begin position="2330"/>
        <end position="2339"/>
    </location>
</feature>
<feature type="compositionally biased region" description="Basic residues" evidence="1">
    <location>
        <begin position="691"/>
        <end position="707"/>
    </location>
</feature>
<feature type="compositionally biased region" description="Basic and acidic residues" evidence="1">
    <location>
        <begin position="4687"/>
        <end position="4697"/>
    </location>
</feature>
<feature type="compositionally biased region" description="Low complexity" evidence="1">
    <location>
        <begin position="3734"/>
        <end position="3746"/>
    </location>
</feature>
<feature type="compositionally biased region" description="Basic residues" evidence="1">
    <location>
        <begin position="779"/>
        <end position="789"/>
    </location>
</feature>
<feature type="compositionally biased region" description="Basic residues" evidence="1">
    <location>
        <begin position="521"/>
        <end position="530"/>
    </location>
</feature>
<feature type="compositionally biased region" description="Basic and acidic residues" evidence="1">
    <location>
        <begin position="41"/>
        <end position="50"/>
    </location>
</feature>
<feature type="compositionally biased region" description="Basic and acidic residues" evidence="1">
    <location>
        <begin position="5139"/>
        <end position="5152"/>
    </location>
</feature>
<feature type="compositionally biased region" description="Basic and acidic residues" evidence="1">
    <location>
        <begin position="1683"/>
        <end position="1692"/>
    </location>
</feature>
<feature type="compositionally biased region" description="Polar residues" evidence="1">
    <location>
        <begin position="4923"/>
        <end position="4933"/>
    </location>
</feature>
<feature type="compositionally biased region" description="Low complexity" evidence="1">
    <location>
        <begin position="2630"/>
        <end position="2655"/>
    </location>
</feature>
<feature type="compositionally biased region" description="Low complexity" evidence="1">
    <location>
        <begin position="852"/>
        <end position="861"/>
    </location>
</feature>
<feature type="region of interest" description="Disordered" evidence="1">
    <location>
        <begin position="808"/>
        <end position="914"/>
    </location>
</feature>
<feature type="compositionally biased region" description="Basic residues" evidence="1">
    <location>
        <begin position="893"/>
        <end position="904"/>
    </location>
</feature>
<feature type="compositionally biased region" description="Basic residues" evidence="1">
    <location>
        <begin position="3899"/>
        <end position="3911"/>
    </location>
</feature>
<dbReference type="PANTHER" id="PTHR40641">
    <property type="entry name" value="INVOLUCRIN REPEAT PROTEIN (AFU_ORTHOLOGUE AFUA_2G08060)"/>
    <property type="match status" value="1"/>
</dbReference>
<feature type="compositionally biased region" description="Basic and acidic residues" evidence="1">
    <location>
        <begin position="5102"/>
        <end position="5112"/>
    </location>
</feature>
<sequence length="6187" mass="669899">MFKALLGGGRSSSDVRSSSSSKSSSRRRTDSKSSTVSRKSSRGDDRDRGLGDLSNYRSSSSRSKRYAPSVAGESVASSYATADQGTPIEPDRVMIERAPRRQDSNDTTDRRDRYRDNGDGEGKSSRRRERARSPSRERERDGDRRERQRTQSGDLYASPVTTGMPPSPGDFATASPHSYPPVTEAMPTTSMPSPPHATAFYDPHVTQQFPGQFPAYVAEPYQPPNPAGEAADYYGDQGQSVQDQPGVRPKPPLVAPSDQAHLMTASPTANPPPEPSELGQIGAAAAYFMDDAELGMEQPVKPPSASAPKPPKPSRPPRPSVQTAGISSPPAVATATTMSGAEVVDSPGHTISESPATYVPPTASSPPKPPHSHGAGAAVGAAAAGAAAGYMMSHHHQSANVDHSSQYTMQNYEEVLPAYPETPAFPPQQNMLPFAAGPAAAAAAGYAASPLHPDHAAVYHGAPFQSGGLAFQQRQQGPLDKFINFWKDPEGVGMFEDYTESIGVCKYCFEPGTTSQDAPRKHNHKPRRRSADRYSNGSRVDKASRYSSSEDEGRRRNRSSRNSWLPGLLGGYAVKSIFSSKEFDESYSIRTGEVASSRHSIHESEGASTAGRRSQTSRGVYRRTHRSRSREHTDHSSYHSDSKLSRYEGSRLRSRSRSRSSSRSQRHAALRNAALGVAVGTAAVSEYESRHRSRSRSTSSRGRKPRKTSSSDESFVDISRPARKTVGSGFSSFFTASSENRRKRRTKRRKSIFSFSNNNSSSSSLDADLAFGSGYTKRQPGKSNRRSKKKADTDVDAALLGLGAAATALAASSHRKNRRTGEILVGKESRSGRSDYESSAANDEGWEDLDSGDQSSSSVTSGLAFGESGHFPSTDSHSSDSGTSRWPWNWGSKKSKKKQKKRRSRSSENRFPTEAAVAAGLGTAALASAYHRDSKVSSHDAASSTGSLQHVVPVPTSDPSHFDTIKASSQPPSQPTLVRPGPIPLQQPQPVTPVSQAVYTSQGESIPSYSVPDVHPTPASAFMPYETPSRSDRWNQRTADYTERSDISARFNRAHRRSDSSPVFHAEPLERMSSSSFRRRSTLKDQASVQFDLTEEQANKERRTNRLESLRREGDAGGGVRLVDREQEMALRDAERQASQQREREYEKSRIEEENSRREKKSSSLMGAAAVGAIGGFAASTMISRGSSNDDFSETASQRRHEERREKRRAERRRVSESESIASSLPMSESGRTMAEERSQIDRLPEDVRPRQSRPPPRTKPVYEDYAQFFAPEELRYSPDTYTRREPTSMPTIIEVEPTNESAIVTEEPHPDYNGLPWPVPGLTLTEPTPPHSQVGSARATPIVLVPERHEEENRFERQTTGSRVSWGKHETHEYEVPSTSSEHESVDQDTRVLEHIEEVEPIATDNARDMPPSSSTQSTTKEAPTMVGADIEFAAAVAAATAAAGFDPSLVTDDPTFHTRRSPPTSEPKVQFVSPWEEAPVSRSVPHGFVEGEVETPDDDENIQMAPEYRIEDGPLFSEPKSRTGEELANEPRQSIAQEVIEHLSRRKEHNASDSPAIQPSREPANKSVSEIPVEVLSMPGGFEPEESIERQEKSSDPTSTQERDSPYFVSAPGTKEDGPSTLRDTAEQSGGDIEPIDDDINSSTVGADEGEGKKKRRKRRSKRSSSDNFEDAVSITSSPARLEEKTKDTKPGSFLSNLFGSRVSAPVEDKGTSSADKLSSREVQSEIGSGRRERSSRRRSSSRGDGLDDESRKQHDEENINVEHYKSSRQRREERRRQRYEDMMESGKSSEFEKDRKQSQDDEQQSFLEEGPEMPVKVDEGDGHRGASGRLDPEITGLGLDVLDSRLRSRSASPPASEKTANPAPMSQSRPTSPELARSQEEDQGQRSRRSSVLRSTESPTAVPIHFRRPPTSPRANRSPSVSSVVVPSPGSPTQGRRRPASTEFKNSREIRPLWLVERFGASKSEAHPDEPLPSLPSSKASSANASVEDLAALPDMKKWEMVDLSEHVQGPPRAMAVETYAAQNQSSDEGSYDFLDSQQGTPTAASFGQIPHPPPSRKEKLKYEFHSPSELLQDINVHQELPPSPEIGPLPSAEGSTVGVKEDIGSERLETLPSLPEVRPSTPENKVPHGEDVAETTPTQTRNDFTKHEPNADLETGGDAGTAGNTKLDSQRSEEQVGLQNAQTIEEGEHTAKAAASEDLPVQTPTSDSLALDKDRSIEPVQESASVGVAAMVGTAVAAVAGSVLGKPDQTEEPQAREIDQDKDEMGMHKEPDNFPVNVTSTEIESPPVVTGTDSQDVPEGVAPAPTVDEPVQGKADADIISTAEHAGAENVEHNPEQVSAEVMADASHLVPEDASNALDDNVEVPAEPHVESERQEQSAPREVTDAESPELVTADETRGADPEIAIQSEEPHVDVLAPGEDSSEAKQEPVEAAAGDITVENPEPTPADPGHHAGESTQEQPEELGVSGPEVTIVGDTPVEVKEPEGEKALVEAEIAQEVPVSDSAGPTESNEEPLLSEKAPETEHQAPVLIKTDDALLSSEPAAEATGDATTEPLDTQAEEPVADVSTSSKKKKNKKKKKGKSIDLGTPEPTPASDEPTTSQEERIAQSANEPAVSEQALESEIQEPGPAEPAAAPEKIVTETEPVPTTAEADTEPSSQETATAGQPTVAAESTGETALELENEGKLAETEAQEPVLAGQPALTEAPAAESEKQIEPTSQEVSDPGDASITEEVSAEANKPTEQDAQEPQLADQVIPEESLAKSGGLDDANLDIPAAEEPAETEQPAATMPQDTPAVEEPSTLREESVVEEPKAEETPAIPEPQPEVEAAPVADAAESADAPASSKKAKKKKKKKSKGASQDLTAEEAVNAEDTKPAEESTVVEEKTEITKASGDLDAAQLAEEAIIEQTAGSTEQPKEVETETPLEGDATDNKAEPGDEAVTTQDATGVEENTKPSEEGVNLANEETGQATAAGPDVPTAADAAETSPADHTPVHVTESTEDANNSQLPQELAAPTEPEITQTASHDNSADVVEPNENEAPVLEHQPEDLYPSADTKITVAEETSQDLAMEKEAIKAEPVESEKPREQLQQSEAQEADIQTQEKEQLSEAKEDNEVPATEAELQKDIAETMDLSAADEAKTIPDPAIAQDNSQETAEEPEASLSRKSSKKKKKNKRKSAAATSLESEPTEDSLPTSSAELAPGAQAATESELAPKDVAVVDTGAAPESEPAPEREVAANAEATPEVEAALETEAAPELEVAPEPVAAVESEPVLEPEAAAETEAASGIEGDPVTEAASKAEIATEVEIATASETVPESTVTGEESSESKVPDEARDENKELSSHVAETERSDELKLSEGEKPETGDSAGDAQEIQAEETVEEQPKKKNKKKKKNRKSSALDETEPEPEPEPEAEAKQPEPSQEDSAEPPLLQTSGELPSAAQQNNEASENAIAEPLADATVSDSTLPVEQTEANDQAPHVPDQSAVEAAPELDPESEAGSSTPTGKKSKKNKKKKRQSLSATPDESLAPVEPPLDNIDPTVEPAEVPVAAEGSAPTEPEQQEESVRETEPIDATEAPVEQATEAPPMTAAQRKKAKKEKKKQQKQAESVDITPAPEPEAVAVPEDAPPEDPAPEEPKSPVDEKVDLPTNENVEASEGLVLEQSKEAPSEEENPAIAIDESPSDLPQGATAPSEDVAPETTESADTADDQHHDATFTDAEPQISANGVSEPDTTTTEEQPQEAAEKSHTGEMTATETEASATGAMDAVDQAPLDNEPSKENDESTDVQEEHSEPKTDEPVSEAHQAEEGQTGMNDGAENDASIEKNTEAETAAIEASVSQDDVPSTVEASQEQAPAELPASLETSEQGAVEHETPTDAGQEEPAQEGTQPTSSTKSKKDKKKKKKRQSASLDESQPGPAQEDESNETPVEAGSGPTDTPEDVSNSAVAEDVDPSENSVPEPPTEETRDIDTALSEPTEPTEPVQDPQESSKSKKKRKSVSFADAEPESQPSEPSDPAADALGAGQQDDEPVPKDDTHSVLCQDSHDTGCGLSQSQEAKTASEQPAEETSTGETHNLADESQATTTDATGPEDAVQHSPEPVTEEKNEDSEDPVTLPSNEVDATETPKSDSVEDASVTPKESAEENEPVADIMAKEAAEQLQPEASPETDAHPSAPEVDPQPVTTTAEQESGSSKSKKKKKKKKKSMTAEANEDTGADDGPSEPVTPIEPGTPAEPELSTGPGTPIEPQTPLEPEAALEPETVVEPDTPVDATVPALHESEVVAPQPEDPEKDAPPMSAKARKKAKKDRKRQSKSLADATEPADETLHSSDTPVPSETKTAEQSLETANIPAEDDGKDNQSHGTENHGENDKDLIWTDDMVSPQVEQEQATSFAHPPQPEHEKSEDDPVSVPSDEVLKPVDLHANNLSRDEPLAISEPEESGDAQGRSETQPAEDMVKPDDETGQTSVGEQGESSTDRNVIEDVSKDVVKETEQAPIREDAEHEDEQLVKKEESLSVSPEKELADEATETRVGEVIEAPDAMQQGESIEGVVAMDDYTTNVPSKKKSKKEKKKKRQAEQAEQAASQEETEKGTAVQGNEQATATDIPDELPMETAPPSTESGPDASLMPAESPKDEEEPAAHDLEIAAPVESHGEEAEQPNDVPVESKLDTGDQQLDNTTTVQVEKDTPEEHAIPEGVTPEAAEETAVDVGEPLAEPVSKTKKNKKKKKKALSQAKDETEPHEVTEPQVESEAVPDNELVGQQGVTEATLEQALEPTADKNSLDVVQDDANLNDFVDEPAPSGDKALESAAEAPEGPTLASEQSLQDNMVRDEDNTNSFAAEATEAIPSDVTQEKPLEEAVLTRKESKKKKKKAKKQARDEQNSPTLAPTEGAVTGDEGLTWTDTLDSIRPAAEELSNAVEENQLTTPTLQEGGDEEEHQAPQAEEEPVRSAEEFDEPRELSTAERQDMVVQQEPETTNAEQETETLTAKHDLGMSEELSEKFPERQEAPAPLTKKLSKKERRQAKQRAEQVLVESDRGQQPDVDAGASADQNLVQQQVTEAPDVLAAEQATLDDVSPALLSGEEEKRLESQTLNVKNPEGEQPHKKDATSFPPQETEIPAWEQRAQDDDSWPIIDWEKSEVDATERSPDSSPEARAVPFEPGIADFDENAIPEGVIRHPSASAAAGKTTVRAFQQTRGDIQAPSEATAVPPISPSTALDVEPSIYAKTSSESLGSESQKQSKVASIFPQLERGFFRRPALVEPSESAKDGAEEETIDKEAIRDSAIVLEAPINTADSPSSGQDDAKIATEPAEAAESTQLETGLHPSPNEPVIEVEADTSYNVSVLSDGPEEKSRQIDIRWEEQKDKETPKEVEAETAEPSPSSHHEAPLYAPSPVHERQSVLVRSGSPSGKEIGQETSRSSPTCELRRSPSIHGRSNQTRRPWSLEVDQNSQPRTPSPQPTGVDREAVSPPRTPLQTIEEDEPRGRTERSTGSRTVGHGRGTPRLEMKPEHVLPRPETPTRKFTDNALARQAWPTPDKETPFDDVDVKKRSPEGQLVDGRWPAEVLKTPEQDKPILRPSSSIRGVKSMHNMTPNLEQTPTPRSLRRNHRTASGDLRAAATTQAQESDDQSERKPQPPASSASDLNLERIASSSSYDPVTDKGKRPLRNMTDVYEGWGETPSSPRSPSRPPSIRHRRSMQHLQELESRLDRLISENRLLAAAREEAEDKLRKTSVARRKSDHALNSRDADLRDRDAEVEQLKSSLEWLQKEVARLTEENAGLTTTSSNLTATHAQEVQVMQETFDRQVDALRSENQQLSAEMHDRVRQEVETALAQKDMELRRLREELENARDKVKQLQQQIAAAMQDDVLVFRDEDYFDAACQKLCGHVQQWVLRFSKHSDHRRCRKLSDLQDEKIADRFDNAILDGSDVDSYLGDRVRRRDVFMSVVMTMVWEFIFTRYLFGMDREQRQKLKSLEKQLADIGPRSAIHRWRATTLTLLSKRPTFSKQRESDTEAVALEIFDTLSRLLPPPTNVEAQLLDSLRKVLRVAVHLSIEMRTQLAEYIMLPPLQPEYDTNGDLARQVYFNASLMNERSGETTSNEELETQQAVVRVVLFPLVVKKGNDRGEGDDEVVVCPAQVLIARPNKDKKVVKMLSGDRMSLDATRSVHSVAPSSTMDMSNVI</sequence>
<feature type="compositionally biased region" description="Low complexity" evidence="1">
    <location>
        <begin position="3242"/>
        <end position="3252"/>
    </location>
</feature>
<feature type="compositionally biased region" description="Low complexity" evidence="1">
    <location>
        <begin position="2831"/>
        <end position="2849"/>
    </location>
</feature>
<feature type="compositionally biased region" description="Basic and acidic residues" evidence="1">
    <location>
        <begin position="1197"/>
        <end position="1217"/>
    </location>
</feature>
<feature type="compositionally biased region" description="Basic residues" evidence="1">
    <location>
        <begin position="3511"/>
        <end position="3522"/>
    </location>
</feature>
<feature type="compositionally biased region" description="Basic and acidic residues" evidence="1">
    <location>
        <begin position="2059"/>
        <end position="2070"/>
    </location>
</feature>
<evidence type="ECO:0000313" key="2">
    <source>
        <dbReference type="EMBL" id="OJZ84910.1"/>
    </source>
</evidence>
<feature type="compositionally biased region" description="Low complexity" evidence="1">
    <location>
        <begin position="1978"/>
        <end position="1989"/>
    </location>
</feature>
<evidence type="ECO:0008006" key="4">
    <source>
        <dbReference type="Google" id="ProtNLM"/>
    </source>
</evidence>
<feature type="compositionally biased region" description="Basic and acidic residues" evidence="1">
    <location>
        <begin position="1368"/>
        <end position="1399"/>
    </location>
</feature>
<dbReference type="EMBL" id="KV878243">
    <property type="protein sequence ID" value="OJZ84910.1"/>
    <property type="molecule type" value="Genomic_DNA"/>
</dbReference>
<feature type="compositionally biased region" description="Basic and acidic residues" evidence="1">
    <location>
        <begin position="2103"/>
        <end position="2113"/>
    </location>
</feature>
<feature type="compositionally biased region" description="Basic and acidic residues" evidence="1">
    <location>
        <begin position="819"/>
        <end position="836"/>
    </location>
</feature>
<feature type="compositionally biased region" description="Polar residues" evidence="1">
    <location>
        <begin position="3466"/>
        <end position="3479"/>
    </location>
</feature>
<feature type="compositionally biased region" description="Low complexity" evidence="1">
    <location>
        <begin position="3262"/>
        <end position="3276"/>
    </location>
</feature>
<feature type="compositionally biased region" description="Basic and acidic residues" evidence="1">
    <location>
        <begin position="4738"/>
        <end position="4748"/>
    </location>
</feature>
<feature type="compositionally biased region" description="Basic and acidic residues" evidence="1">
    <location>
        <begin position="1347"/>
        <end position="1358"/>
    </location>
</feature>
<feature type="compositionally biased region" description="Polar residues" evidence="1">
    <location>
        <begin position="992"/>
        <end position="1008"/>
    </location>
</feature>
<feature type="compositionally biased region" description="Basic and acidic residues" evidence="1">
    <location>
        <begin position="2805"/>
        <end position="2820"/>
    </location>
</feature>
<feature type="compositionally biased region" description="Polar residues" evidence="1">
    <location>
        <begin position="4054"/>
        <end position="4091"/>
    </location>
</feature>
<feature type="compositionally biased region" description="Low complexity" evidence="1">
    <location>
        <begin position="11"/>
        <end position="23"/>
    </location>
</feature>
<feature type="compositionally biased region" description="Basic residues" evidence="1">
    <location>
        <begin position="4303"/>
        <end position="4316"/>
    </location>
</feature>
<feature type="compositionally biased region" description="Basic and acidic residues" evidence="1">
    <location>
        <begin position="1234"/>
        <end position="1250"/>
    </location>
</feature>
<feature type="compositionally biased region" description="Polar residues" evidence="1">
    <location>
        <begin position="3093"/>
        <end position="3105"/>
    </location>
</feature>
<feature type="compositionally biased region" description="Basic residues" evidence="1">
    <location>
        <begin position="1655"/>
        <end position="1665"/>
    </location>
</feature>
<feature type="compositionally biased region" description="Low complexity" evidence="1">
    <location>
        <begin position="3305"/>
        <end position="3328"/>
    </location>
</feature>
<feature type="compositionally biased region" description="Basic and acidic residues" evidence="1">
    <location>
        <begin position="2370"/>
        <end position="2380"/>
    </location>
</feature>
<accession>A0A1M3TDT5</accession>
<feature type="region of interest" description="Disordered" evidence="1">
    <location>
        <begin position="5203"/>
        <end position="5225"/>
    </location>
</feature>
<feature type="compositionally biased region" description="Low complexity" evidence="1">
    <location>
        <begin position="51"/>
        <end position="61"/>
    </location>
</feature>
<feature type="compositionally biased region" description="Basic and acidic residues" evidence="1">
    <location>
        <begin position="4855"/>
        <end position="4868"/>
    </location>
</feature>
<feature type="compositionally biased region" description="Basic and acidic residues" evidence="1">
    <location>
        <begin position="5354"/>
        <end position="5378"/>
    </location>
</feature>
<feature type="compositionally biased region" description="Low complexity" evidence="1">
    <location>
        <begin position="1218"/>
        <end position="1230"/>
    </location>
</feature>
<feature type="compositionally biased region" description="Polar residues" evidence="1">
    <location>
        <begin position="1182"/>
        <end position="1196"/>
    </location>
</feature>
<feature type="compositionally biased region" description="Basic and acidic residues" evidence="1">
    <location>
        <begin position="1122"/>
        <end position="1157"/>
    </location>
</feature>
<feature type="compositionally biased region" description="Acidic residues" evidence="1">
    <location>
        <begin position="1493"/>
        <end position="1503"/>
    </location>
</feature>
<gene>
    <name evidence="2" type="ORF">ASPFODRAFT_137749</name>
</gene>
<feature type="compositionally biased region" description="Acidic residues" evidence="1">
    <location>
        <begin position="3406"/>
        <end position="3417"/>
    </location>
</feature>
<feature type="region of interest" description="Disordered" evidence="1">
    <location>
        <begin position="591"/>
        <end position="720"/>
    </location>
</feature>
<feature type="compositionally biased region" description="Pro residues" evidence="1">
    <location>
        <begin position="981"/>
        <end position="991"/>
    </location>
</feature>
<feature type="compositionally biased region" description="Basic and acidic residues" evidence="1">
    <location>
        <begin position="5541"/>
        <end position="5557"/>
    </location>
</feature>
<feature type="compositionally biased region" description="Low complexity" evidence="1">
    <location>
        <begin position="673"/>
        <end position="684"/>
    </location>
</feature>
<feature type="compositionally biased region" description="Polar residues" evidence="1">
    <location>
        <begin position="4185"/>
        <end position="4195"/>
    </location>
</feature>
<feature type="compositionally biased region" description="Basic and acidic residues" evidence="1">
    <location>
        <begin position="630"/>
        <end position="651"/>
    </location>
</feature>
<feature type="compositionally biased region" description="Polar residues" evidence="1">
    <location>
        <begin position="3841"/>
        <end position="3857"/>
    </location>
</feature>
<feature type="compositionally biased region" description="Basic residues" evidence="1">
    <location>
        <begin position="2574"/>
        <end position="2585"/>
    </location>
</feature>
<feature type="compositionally biased region" description="Basic residues" evidence="1">
    <location>
        <begin position="3391"/>
        <end position="3401"/>
    </location>
</feature>
<feature type="compositionally biased region" description="Basic and acidic residues" evidence="1">
    <location>
        <begin position="1747"/>
        <end position="1784"/>
    </location>
</feature>
<feature type="compositionally biased region" description="Pro residues" evidence="1">
    <location>
        <begin position="308"/>
        <end position="319"/>
    </location>
</feature>
<feature type="compositionally biased region" description="Low complexity" evidence="1">
    <location>
        <begin position="2899"/>
        <end position="2913"/>
    </location>
</feature>
<feature type="region of interest" description="Disordered" evidence="1">
    <location>
        <begin position="737"/>
        <end position="792"/>
    </location>
</feature>
<feature type="compositionally biased region" description="Basic residues" evidence="1">
    <location>
        <begin position="4723"/>
        <end position="4734"/>
    </location>
</feature>
<feature type="region of interest" description="Disordered" evidence="1">
    <location>
        <begin position="215"/>
        <end position="376"/>
    </location>
</feature>
<feature type="compositionally biased region" description="Polar residues" evidence="1">
    <location>
        <begin position="2661"/>
        <end position="2670"/>
    </location>
</feature>
<feature type="compositionally biased region" description="Polar residues" evidence="1">
    <location>
        <begin position="4467"/>
        <end position="4477"/>
    </location>
</feature>
<feature type="compositionally biased region" description="Basic and acidic residues" evidence="1">
    <location>
        <begin position="1720"/>
        <end position="1735"/>
    </location>
</feature>
<feature type="compositionally biased region" description="Basic and acidic residues" evidence="1">
    <location>
        <begin position="4478"/>
        <end position="4537"/>
    </location>
</feature>
<feature type="region of interest" description="Disordered" evidence="1">
    <location>
        <begin position="2247"/>
        <end position="5161"/>
    </location>
</feature>
<feature type="region of interest" description="Disordered" evidence="1">
    <location>
        <begin position="930"/>
        <end position="1167"/>
    </location>
</feature>
<evidence type="ECO:0000313" key="3">
    <source>
        <dbReference type="Proteomes" id="UP000184063"/>
    </source>
</evidence>
<feature type="compositionally biased region" description="Basic residues" evidence="1">
    <location>
        <begin position="4198"/>
        <end position="4209"/>
    </location>
</feature>
<feature type="compositionally biased region" description="Basic residues" evidence="1">
    <location>
        <begin position="5019"/>
        <end position="5029"/>
    </location>
</feature>
<organism evidence="2 3">
    <name type="scientific">Aspergillus luchuensis (strain CBS 106.47)</name>
    <dbReference type="NCBI Taxonomy" id="1137211"/>
    <lineage>
        <taxon>Eukaryota</taxon>
        <taxon>Fungi</taxon>
        <taxon>Dikarya</taxon>
        <taxon>Ascomycota</taxon>
        <taxon>Pezizomycotina</taxon>
        <taxon>Eurotiomycetes</taxon>
        <taxon>Eurotiomycetidae</taxon>
        <taxon>Eurotiales</taxon>
        <taxon>Aspergillaceae</taxon>
        <taxon>Aspergillus</taxon>
        <taxon>Aspergillus subgen. Circumdati</taxon>
    </lineage>
</organism>
<name>A0A1M3TDT5_ASPLC</name>
<feature type="compositionally biased region" description="Basic and acidic residues" evidence="1">
    <location>
        <begin position="3780"/>
        <end position="3802"/>
    </location>
</feature>
<feature type="compositionally biased region" description="Basic and acidic residues" evidence="1">
    <location>
        <begin position="2257"/>
        <end position="2276"/>
    </location>
</feature>
<feature type="region of interest" description="Disordered" evidence="1">
    <location>
        <begin position="5261"/>
        <end position="5700"/>
    </location>
</feature>
<feature type="compositionally biased region" description="Basic and acidic residues" evidence="1">
    <location>
        <begin position="1589"/>
        <end position="1607"/>
    </location>
</feature>
<feature type="region of interest" description="Disordered" evidence="1">
    <location>
        <begin position="1"/>
        <end position="202"/>
    </location>
</feature>
<feature type="compositionally biased region" description="Polar residues" evidence="1">
    <location>
        <begin position="2039"/>
        <end position="2049"/>
    </location>
</feature>
<feature type="compositionally biased region" description="Basic residues" evidence="1">
    <location>
        <begin position="4869"/>
        <end position="4879"/>
    </location>
</feature>
<feature type="compositionally biased region" description="Basic and acidic residues" evidence="1">
    <location>
        <begin position="5508"/>
        <end position="5529"/>
    </location>
</feature>
<feature type="compositionally biased region" description="Basic and acidic residues" evidence="1">
    <location>
        <begin position="1097"/>
        <end position="1115"/>
    </location>
</feature>
<feature type="compositionally biased region" description="Basic and acidic residues" evidence="1">
    <location>
        <begin position="1818"/>
        <end position="1827"/>
    </location>
</feature>
<feature type="compositionally biased region" description="Basic and acidic residues" evidence="1">
    <location>
        <begin position="89"/>
        <end position="124"/>
    </location>
</feature>
<dbReference type="VEuPathDB" id="FungiDB:ASPFODRAFT_137749"/>
<feature type="compositionally biased region" description="Low complexity" evidence="1">
    <location>
        <begin position="752"/>
        <end position="764"/>
    </location>
</feature>
<feature type="compositionally biased region" description="Gly residues" evidence="1">
    <location>
        <begin position="1"/>
        <end position="10"/>
    </location>
</feature>
<dbReference type="PANTHER" id="PTHR40641:SF2">
    <property type="entry name" value="INVOLUCRIN REPEAT PROTEIN"/>
    <property type="match status" value="1"/>
</dbReference>
<feature type="compositionally biased region" description="Low complexity" evidence="1">
    <location>
        <begin position="2779"/>
        <end position="2795"/>
    </location>
</feature>
<feature type="compositionally biased region" description="Polar residues" evidence="1">
    <location>
        <begin position="5053"/>
        <end position="5063"/>
    </location>
</feature>
<feature type="compositionally biased region" description="Polar residues" evidence="1">
    <location>
        <begin position="5439"/>
        <end position="5459"/>
    </location>
</feature>
<feature type="compositionally biased region" description="Basic residues" evidence="1">
    <location>
        <begin position="741"/>
        <end position="751"/>
    </location>
</feature>
<feature type="compositionally biased region" description="Basic and acidic residues" evidence="1">
    <location>
        <begin position="1029"/>
        <end position="1047"/>
    </location>
</feature>
<feature type="region of interest" description="Disordered" evidence="1">
    <location>
        <begin position="5729"/>
        <end position="5752"/>
    </location>
</feature>
<feature type="compositionally biased region" description="Basic and acidic residues" evidence="1">
    <location>
        <begin position="4991"/>
        <end position="5011"/>
    </location>
</feature>
<dbReference type="OrthoDB" id="5365701at2759"/>
<feature type="compositionally biased region" description="Basic residues" evidence="1">
    <location>
        <begin position="652"/>
        <end position="669"/>
    </location>
</feature>
<feature type="compositionally biased region" description="Polar residues" evidence="1">
    <location>
        <begin position="75"/>
        <end position="84"/>
    </location>
</feature>
<feature type="compositionally biased region" description="Basic residues" evidence="1">
    <location>
        <begin position="620"/>
        <end position="629"/>
    </location>
</feature>
<feature type="compositionally biased region" description="Basic and acidic residues" evidence="1">
    <location>
        <begin position="3639"/>
        <end position="3650"/>
    </location>
</feature>
<feature type="compositionally biased region" description="Low complexity" evidence="1">
    <location>
        <begin position="873"/>
        <end position="884"/>
    </location>
</feature>
<evidence type="ECO:0000256" key="1">
    <source>
        <dbReference type="SAM" id="MobiDB-lite"/>
    </source>
</evidence>
<feature type="compositionally biased region" description="Low complexity" evidence="1">
    <location>
        <begin position="1921"/>
        <end position="1935"/>
    </location>
</feature>
<feature type="compositionally biased region" description="Acidic residues" evidence="1">
    <location>
        <begin position="4214"/>
        <end position="4224"/>
    </location>
</feature>